<dbReference type="Proteomes" id="UP000722791">
    <property type="component" value="Unassembled WGS sequence"/>
</dbReference>
<name>A0A8J4M0L3_9CHLO</name>
<gene>
    <name evidence="4" type="ORF">Vretifemale_18060</name>
    <name evidence="5" type="ORF">Vretimale_19778</name>
</gene>
<dbReference type="PRINTS" id="PR01217">
    <property type="entry name" value="PRICHEXTENSN"/>
</dbReference>
<evidence type="ECO:0000259" key="3">
    <source>
        <dbReference type="PROSITE" id="PS50287"/>
    </source>
</evidence>
<dbReference type="Proteomes" id="UP000747110">
    <property type="component" value="Unassembled WGS sequence"/>
</dbReference>
<accession>A0A8J4M0L3</accession>
<evidence type="ECO:0000313" key="7">
    <source>
        <dbReference type="Proteomes" id="UP000747110"/>
    </source>
</evidence>
<organism evidence="5 6">
    <name type="scientific">Volvox reticuliferus</name>
    <dbReference type="NCBI Taxonomy" id="1737510"/>
    <lineage>
        <taxon>Eukaryota</taxon>
        <taxon>Viridiplantae</taxon>
        <taxon>Chlorophyta</taxon>
        <taxon>core chlorophytes</taxon>
        <taxon>Chlorophyceae</taxon>
        <taxon>CS clade</taxon>
        <taxon>Chlamydomonadales</taxon>
        <taxon>Volvocaceae</taxon>
        <taxon>Volvox</taxon>
    </lineage>
</organism>
<proteinExistence type="predicted"/>
<dbReference type="PROSITE" id="PS50287">
    <property type="entry name" value="SRCR_2"/>
    <property type="match status" value="1"/>
</dbReference>
<evidence type="ECO:0000313" key="5">
    <source>
        <dbReference type="EMBL" id="GIM17232.1"/>
    </source>
</evidence>
<evidence type="ECO:0000313" key="6">
    <source>
        <dbReference type="Proteomes" id="UP000722791"/>
    </source>
</evidence>
<evidence type="ECO:0000256" key="2">
    <source>
        <dbReference type="SAM" id="MobiDB-lite"/>
    </source>
</evidence>
<feature type="compositionally biased region" description="Pro residues" evidence="2">
    <location>
        <begin position="252"/>
        <end position="273"/>
    </location>
</feature>
<comment type="caution">
    <text evidence="5">The sequence shown here is derived from an EMBL/GenBank/DDBJ whole genome shotgun (WGS) entry which is preliminary data.</text>
</comment>
<keyword evidence="7" id="KW-1185">Reference proteome</keyword>
<protein>
    <recommendedName>
        <fullName evidence="3">SRCR domain-containing protein</fullName>
    </recommendedName>
</protein>
<feature type="domain" description="SRCR" evidence="3">
    <location>
        <begin position="113"/>
        <end position="247"/>
    </location>
</feature>
<feature type="region of interest" description="Disordered" evidence="2">
    <location>
        <begin position="251"/>
        <end position="274"/>
    </location>
</feature>
<dbReference type="AlphaFoldDB" id="A0A8J4M0L3"/>
<dbReference type="EMBL" id="BNCQ01000096">
    <property type="protein sequence ID" value="GIM17232.1"/>
    <property type="molecule type" value="Genomic_DNA"/>
</dbReference>
<keyword evidence="1" id="KW-1015">Disulfide bond</keyword>
<dbReference type="OrthoDB" id="554959at2759"/>
<sequence length="428" mass="46136">MKYPTPSNITSRRTSVVNYLLLLQLVLVAILFGLSGDAAPTAKPPPPKPPVKPPPSSKPPAKVPPSPKPLSQPPPSSKPPLKPPPSPPKPKPPPPAKPPPPSPPPPTIKGYAVRLVGAQRTNGRIIGRLQVHIAGDPFLYWGYHENDGWAPICDDFSLSAAEAKMFCNKLNFQYGRQFFGDGISTLRPDETNPPTPLGYLTCQGDTRPPDLIATGFIGMSNYDDRTIGCFLYPVTCDRQVLVALECSDTPFPAGPSPPPRPPSPPPPPPPPPDTRYSIQVVTPEENLLSGFPLDGDRVMLLVNSSADGRTGDPVWAPLCASDADVNPASQDDSVAYIACHQLNNWFNALGYHMYPSRGKPLRIPKVPLAPSGGMKSVFNPSNYTHWVTVVGSANIQGLRMVQELKLQVTTTPCPSGYLYTIACPQVLR</sequence>
<dbReference type="PANTHER" id="PTHR48148:SF2">
    <property type="entry name" value="PA14 DOMAIN-CONTAINING PROTEIN"/>
    <property type="match status" value="1"/>
</dbReference>
<feature type="compositionally biased region" description="Pro residues" evidence="2">
    <location>
        <begin position="42"/>
        <end position="107"/>
    </location>
</feature>
<dbReference type="Gene3D" id="3.10.250.10">
    <property type="entry name" value="SRCR-like domain"/>
    <property type="match status" value="1"/>
</dbReference>
<evidence type="ECO:0000256" key="1">
    <source>
        <dbReference type="ARBA" id="ARBA00023157"/>
    </source>
</evidence>
<dbReference type="InterPro" id="IPR001190">
    <property type="entry name" value="SRCR"/>
</dbReference>
<feature type="region of interest" description="Disordered" evidence="2">
    <location>
        <begin position="40"/>
        <end position="110"/>
    </location>
</feature>
<dbReference type="EMBL" id="BNCP01000056">
    <property type="protein sequence ID" value="GIL90417.1"/>
    <property type="molecule type" value="Genomic_DNA"/>
</dbReference>
<dbReference type="GO" id="GO:0016020">
    <property type="term" value="C:membrane"/>
    <property type="evidence" value="ECO:0007669"/>
    <property type="project" value="InterPro"/>
</dbReference>
<dbReference type="PANTHER" id="PTHR48148">
    <property type="entry name" value="KERATINOCYTE PROLINE-RICH PROTEIN"/>
    <property type="match status" value="1"/>
</dbReference>
<reference evidence="5" key="1">
    <citation type="journal article" date="2021" name="Proc. Natl. Acad. Sci. U.S.A.">
        <title>Three genomes in the algal genus Volvox reveal the fate of a haploid sex-determining region after a transition to homothallism.</title>
        <authorList>
            <person name="Yamamoto K."/>
            <person name="Hamaji T."/>
            <person name="Kawai-Toyooka H."/>
            <person name="Matsuzaki R."/>
            <person name="Takahashi F."/>
            <person name="Nishimura Y."/>
            <person name="Kawachi M."/>
            <person name="Noguchi H."/>
            <person name="Minakuchi Y."/>
            <person name="Umen J.G."/>
            <person name="Toyoda A."/>
            <person name="Nozaki H."/>
        </authorList>
    </citation>
    <scope>NUCLEOTIDE SEQUENCE</scope>
    <source>
        <strain evidence="5">NIES-3785</strain>
        <strain evidence="4">NIES-3786</strain>
    </source>
</reference>
<dbReference type="InterPro" id="IPR036772">
    <property type="entry name" value="SRCR-like_dom_sf"/>
</dbReference>
<evidence type="ECO:0000313" key="4">
    <source>
        <dbReference type="EMBL" id="GIL90417.1"/>
    </source>
</evidence>